<dbReference type="GO" id="GO:0052861">
    <property type="term" value="F:endo-1,3(4)-beta-glucanase activity"/>
    <property type="evidence" value="ECO:0007669"/>
    <property type="project" value="InterPro"/>
</dbReference>
<feature type="domain" description="Glycosyl hydrolase family 81 N-terminal" evidence="11">
    <location>
        <begin position="475"/>
        <end position="796"/>
    </location>
</feature>
<keyword evidence="4" id="KW-0378">Hydrolase</keyword>
<dbReference type="EMBL" id="JAHUZD010000118">
    <property type="protein sequence ID" value="KAI3403869.2"/>
    <property type="molecule type" value="Genomic_DNA"/>
</dbReference>
<feature type="signal peptide" evidence="10">
    <location>
        <begin position="1"/>
        <end position="18"/>
    </location>
</feature>
<feature type="region of interest" description="Disordered" evidence="9">
    <location>
        <begin position="249"/>
        <end position="279"/>
    </location>
</feature>
<dbReference type="GO" id="GO:0042973">
    <property type="term" value="F:glucan endo-1,3-beta-D-glucosidase activity"/>
    <property type="evidence" value="ECO:0007669"/>
    <property type="project" value="UniProtKB-EC"/>
</dbReference>
<evidence type="ECO:0000256" key="10">
    <source>
        <dbReference type="SAM" id="SignalP"/>
    </source>
</evidence>
<dbReference type="Gene3D" id="1.20.5.420">
    <property type="entry name" value="Immunoglobulin FC, subunit C"/>
    <property type="match status" value="1"/>
</dbReference>
<comment type="similarity">
    <text evidence="2">Belongs to the glycosyl hydrolase 81 family.</text>
</comment>
<evidence type="ECO:0000256" key="6">
    <source>
        <dbReference type="ARBA" id="ARBA00023295"/>
    </source>
</evidence>
<evidence type="ECO:0000256" key="8">
    <source>
        <dbReference type="ARBA" id="ARBA00023326"/>
    </source>
</evidence>
<dbReference type="GO" id="GO:0071555">
    <property type="term" value="P:cell wall organization"/>
    <property type="evidence" value="ECO:0007669"/>
    <property type="project" value="UniProtKB-KW"/>
</dbReference>
<dbReference type="InterPro" id="IPR040451">
    <property type="entry name" value="GH81_N"/>
</dbReference>
<dbReference type="Proteomes" id="UP001202479">
    <property type="component" value="Unassembled WGS sequence"/>
</dbReference>
<keyword evidence="6" id="KW-0326">Glycosidase</keyword>
<feature type="chain" id="PRO_5042559868" description="glucan endo-1,3-beta-D-glucosidase" evidence="10">
    <location>
        <begin position="19"/>
        <end position="1167"/>
    </location>
</feature>
<dbReference type="EC" id="3.2.1.39" evidence="3"/>
<dbReference type="GeneID" id="73380914"/>
<reference evidence="13" key="1">
    <citation type="journal article" date="2022" name="DNA Res.">
        <title>Genome analysis of five recently described species of the CUG-Ser clade uncovers Candida theae as a new hybrid lineage with pathogenic potential in the Candida parapsilosis species complex.</title>
        <authorList>
            <person name="Mixao V."/>
            <person name="Del Olmo V."/>
            <person name="Hegedusova E."/>
            <person name="Saus E."/>
            <person name="Pryszcz L."/>
            <person name="Cillingova A."/>
            <person name="Nosek J."/>
            <person name="Gabaldon T."/>
        </authorList>
    </citation>
    <scope>NUCLEOTIDE SEQUENCE</scope>
    <source>
        <strain evidence="13">CBS 10844</strain>
    </source>
</reference>
<dbReference type="FunFam" id="2.70.98.30:FF:000006">
    <property type="entry name" value="Endo-1,3-beta-glucanase Engl1"/>
    <property type="match status" value="1"/>
</dbReference>
<keyword evidence="5" id="KW-0119">Carbohydrate metabolism</keyword>
<keyword evidence="7" id="KW-0961">Cell wall biogenesis/degradation</keyword>
<dbReference type="Gene3D" id="2.70.98.30">
    <property type="entry name" value="Golgi alpha-mannosidase II, domain 4"/>
    <property type="match status" value="1"/>
</dbReference>
<accession>A0AAI9SW67</accession>
<feature type="domain" description="Glycosyl hydrolase family 81 C-terminal" evidence="12">
    <location>
        <begin position="806"/>
        <end position="1161"/>
    </location>
</feature>
<comment type="caution">
    <text evidence="13">The sequence shown here is derived from an EMBL/GenBank/DDBJ whole genome shotgun (WGS) entry which is preliminary data.</text>
</comment>
<dbReference type="Pfam" id="PF17652">
    <property type="entry name" value="Glyco_hydro81C"/>
    <property type="match status" value="1"/>
</dbReference>
<evidence type="ECO:0000256" key="4">
    <source>
        <dbReference type="ARBA" id="ARBA00022801"/>
    </source>
</evidence>
<dbReference type="InterPro" id="IPR005200">
    <property type="entry name" value="Endo-beta-glucanase"/>
</dbReference>
<evidence type="ECO:0000256" key="3">
    <source>
        <dbReference type="ARBA" id="ARBA00012780"/>
    </source>
</evidence>
<evidence type="ECO:0000256" key="1">
    <source>
        <dbReference type="ARBA" id="ARBA00000382"/>
    </source>
</evidence>
<name>A0AAI9SW67_9ASCO</name>
<evidence type="ECO:0000256" key="2">
    <source>
        <dbReference type="ARBA" id="ARBA00010730"/>
    </source>
</evidence>
<keyword evidence="10" id="KW-0732">Signal</keyword>
<dbReference type="PANTHER" id="PTHR31983">
    <property type="entry name" value="ENDO-1,3(4)-BETA-GLUCANASE 1"/>
    <property type="match status" value="1"/>
</dbReference>
<sequence length="1167" mass="125367">MKLKVFFSLLLAISNAVAEEELESEDNVVTVTKTHFVNSPCIKSLGAQILSNNPESLTTGIPIVFVHEPKTVAANAQQQQQQQQQQQHFTSIITHTNCHTVYKTVTPNKSTSVAPAPHVTQVRDTTFTTSTSTTTLIKTVQCTKDVCKTVAYTTVVPTVYTTTGKETVTLSGGAANDATKSSSQNKNSAAATQASPIPGSASASNPAVSSQLLSSLAGLLGSFSASVTPTASIASTDVETAVTSTSTVFSLTSEPSSTYEPSTSLESLPTTKPAPVTSQSVVSESKSVTIDVSSITDDVTISTEATQLIVANDETVSVSDLSVSNGAAVATSSLAAGAGLEADSESSFVPSATLTVSSYSLTSSFVSTTSLSTVLLTSSFVSSYGNSSVLVSSTMESVSTISTIMAVVSSVPVSASVQESSMISSSSEFSMSSTSSDMEAEETPNIDPEICYSGDLFTAIDTSAPPSIFPRAQLPLALPAGVNNNGKPIQTNKYYANLFLGNQQQMVYAYPYAAYWSKQTYYGFGVQHANASQRVFGSQNTNNEGVPSFYFNPTNNGELIFSATTFGRDSVFMGVTDMSEMAAKVTLSSTSGDTVNNVEIPFVQGMGFVTGIYNGDLVLRLNSLYGFKTLTFENSTALLPNVLKYRATLLNDIDWLIYITLPVADENFKLSVSNVYSLEASKSVDGLIVQVAFAPDQEQDKFYDAAAGMYPVRATVQGSVVCSSAASYQIVYDTQGTSSSGKPIIFALPHHLESLNAEGATGIKISSQTKGEMSGFLTNVLSFTEVIDKKIQFLPYLAGTTTPLVYSTDQLALLAKTANEELAVDITASVKNMNSNYFSGKVIDKYAQILLVVDEIIQDEAVSNATLAEMKKAFETFLNNQQFYPLMYDTKFGGVTSTAAQSGNDGADFGSAYYNDHHFHYGYFIHAAAVVGRIDKKLGGTWAQDNKDWVNSLVRDVANPSSSDTFFPISRSFSWYDGHSWAAGLYASNDGKNQESSSEDIHFAYAMKLWGNVIEDYAMEARGGLMLSIMRRSFNSYFYLKSDNVVQPAAFLPNKVCGIFFENKLDYTTYFGTPNNNPEYVHGIHMLPVTSASSSVRIASYVQEEWNDQVSTFINNVNSGWTGILRLNQAIIDPKVAYAFFSSDTWTNTYLDNGQSRTWSLAFSGAF</sequence>
<feature type="compositionally biased region" description="Low complexity" evidence="9">
    <location>
        <begin position="249"/>
        <end position="268"/>
    </location>
</feature>
<keyword evidence="8" id="KW-0624">Polysaccharide degradation</keyword>
<evidence type="ECO:0000256" key="9">
    <source>
        <dbReference type="SAM" id="MobiDB-lite"/>
    </source>
</evidence>
<dbReference type="Gene3D" id="1.10.287.1170">
    <property type="entry name" value="glycoside hydrolase family 81 endo-[beta] glucanase"/>
    <property type="match status" value="1"/>
</dbReference>
<evidence type="ECO:0000259" key="12">
    <source>
        <dbReference type="Pfam" id="PF17652"/>
    </source>
</evidence>
<dbReference type="AlphaFoldDB" id="A0AAI9SW67"/>
<evidence type="ECO:0000259" key="11">
    <source>
        <dbReference type="Pfam" id="PF03639"/>
    </source>
</evidence>
<evidence type="ECO:0000313" key="14">
    <source>
        <dbReference type="Proteomes" id="UP001202479"/>
    </source>
</evidence>
<dbReference type="Pfam" id="PF03639">
    <property type="entry name" value="Glyco_hydro_81"/>
    <property type="match status" value="1"/>
</dbReference>
<protein>
    <recommendedName>
        <fullName evidence="3">glucan endo-1,3-beta-D-glucosidase</fullName>
        <ecNumber evidence="3">3.2.1.39</ecNumber>
    </recommendedName>
</protein>
<dbReference type="PROSITE" id="PS52008">
    <property type="entry name" value="GH81"/>
    <property type="match status" value="1"/>
</dbReference>
<evidence type="ECO:0000256" key="5">
    <source>
        <dbReference type="ARBA" id="ARBA00023277"/>
    </source>
</evidence>
<evidence type="ECO:0000256" key="7">
    <source>
        <dbReference type="ARBA" id="ARBA00023316"/>
    </source>
</evidence>
<proteinExistence type="inferred from homology"/>
<keyword evidence="14" id="KW-1185">Reference proteome</keyword>
<evidence type="ECO:0000313" key="13">
    <source>
        <dbReference type="EMBL" id="KAI3403869.2"/>
    </source>
</evidence>
<dbReference type="GO" id="GO:0000272">
    <property type="term" value="P:polysaccharide catabolic process"/>
    <property type="evidence" value="ECO:0007669"/>
    <property type="project" value="UniProtKB-KW"/>
</dbReference>
<gene>
    <name evidence="13" type="ORF">KGF56_003299</name>
</gene>
<dbReference type="PANTHER" id="PTHR31983:SF20">
    <property type="entry name" value="GLUCAN ENDO-1,3-BETA-D-GLUCOSIDASE 1"/>
    <property type="match status" value="1"/>
</dbReference>
<feature type="region of interest" description="Disordered" evidence="9">
    <location>
        <begin position="169"/>
        <end position="205"/>
    </location>
</feature>
<organism evidence="13 14">
    <name type="scientific">Candida oxycetoniae</name>
    <dbReference type="NCBI Taxonomy" id="497107"/>
    <lineage>
        <taxon>Eukaryota</taxon>
        <taxon>Fungi</taxon>
        <taxon>Dikarya</taxon>
        <taxon>Ascomycota</taxon>
        <taxon>Saccharomycotina</taxon>
        <taxon>Pichiomycetes</taxon>
        <taxon>Debaryomycetaceae</taxon>
        <taxon>Candida/Lodderomyces clade</taxon>
        <taxon>Candida</taxon>
    </lineage>
</organism>
<dbReference type="InterPro" id="IPR040720">
    <property type="entry name" value="GH81_C"/>
</dbReference>
<feature type="compositionally biased region" description="Low complexity" evidence="9">
    <location>
        <begin position="178"/>
        <end position="195"/>
    </location>
</feature>
<dbReference type="GO" id="GO:0009986">
    <property type="term" value="C:cell surface"/>
    <property type="evidence" value="ECO:0007669"/>
    <property type="project" value="TreeGrafter"/>
</dbReference>
<dbReference type="RefSeq" id="XP_049179616.1">
    <property type="nucleotide sequence ID" value="XM_049324617.1"/>
</dbReference>
<comment type="catalytic activity">
    <reaction evidence="1">
        <text>Hydrolysis of (1-&gt;3)-beta-D-glucosidic linkages in (1-&gt;3)-beta-D-glucans.</text>
        <dbReference type="EC" id="3.2.1.39"/>
    </reaction>
</comment>